<dbReference type="AlphaFoldDB" id="A0A0M4U5Q5"/>
<reference evidence="3 4" key="1">
    <citation type="submission" date="2015-09" db="EMBL/GenBank/DDBJ databases">
        <title>Complete genome of Psychrobacter urativorans R10.10B.</title>
        <authorList>
            <person name="See-Too W.S."/>
            <person name="Chan K.G."/>
        </authorList>
    </citation>
    <scope>NUCLEOTIDE SEQUENCE [LARGE SCALE GENOMIC DNA]</scope>
    <source>
        <strain evidence="3 4">R10.10B</strain>
    </source>
</reference>
<protein>
    <submittedName>
        <fullName evidence="3">Phage tail protein</fullName>
    </submittedName>
</protein>
<comment type="similarity">
    <text evidence="1">Belongs to the myoviridae tail sheath protein family.</text>
</comment>
<name>A0A0M4U5Q5_9GAMM</name>
<gene>
    <name evidence="3" type="ORF">AOC03_09945</name>
</gene>
<evidence type="ECO:0000259" key="2">
    <source>
        <dbReference type="Pfam" id="PF17482"/>
    </source>
</evidence>
<dbReference type="KEGG" id="pur:AOC03_09945"/>
<evidence type="ECO:0000313" key="4">
    <source>
        <dbReference type="Proteomes" id="UP000059847"/>
    </source>
</evidence>
<dbReference type="RefSeq" id="WP_062535595.1">
    <property type="nucleotide sequence ID" value="NZ_CP012678.1"/>
</dbReference>
<dbReference type="OrthoDB" id="9767864at2"/>
<proteinExistence type="inferred from homology"/>
<evidence type="ECO:0000256" key="1">
    <source>
        <dbReference type="ARBA" id="ARBA00008005"/>
    </source>
</evidence>
<dbReference type="EMBL" id="CP012678">
    <property type="protein sequence ID" value="ALF60319.1"/>
    <property type="molecule type" value="Genomic_DNA"/>
</dbReference>
<dbReference type="InterPro" id="IPR052042">
    <property type="entry name" value="Tail_sheath_structural"/>
</dbReference>
<accession>A0A0M4U5Q5</accession>
<keyword evidence="4" id="KW-1185">Reference proteome</keyword>
<sequence>MATTIQAIPIIATALAMRVMIDESYPASFTKSISNIPVPGVNGIMQPRTWDLEDPNTEVGYLNANEVTSVIQHEGFRFWGNRTCSTDPRFAFETATLTAQWLLDTIINGCFPFIDQPMTVALAGDIIDSINAKLRATVSKGWLIGAAVWYNEELNNPQDLSQGQLWVDYDYTPVPTLENLGLNQRITDRYLIDFGKLIAQTA</sequence>
<organism evidence="3 4">
    <name type="scientific">Psychrobacter urativorans</name>
    <dbReference type="NCBI Taxonomy" id="45610"/>
    <lineage>
        <taxon>Bacteria</taxon>
        <taxon>Pseudomonadati</taxon>
        <taxon>Pseudomonadota</taxon>
        <taxon>Gammaproteobacteria</taxon>
        <taxon>Moraxellales</taxon>
        <taxon>Moraxellaceae</taxon>
        <taxon>Psychrobacter</taxon>
    </lineage>
</organism>
<dbReference type="InterPro" id="IPR020287">
    <property type="entry name" value="Tail_sheath_C"/>
</dbReference>
<dbReference type="STRING" id="45610.AOC03_09945"/>
<dbReference type="PANTHER" id="PTHR35861:SF1">
    <property type="entry name" value="PHAGE TAIL SHEATH PROTEIN"/>
    <property type="match status" value="1"/>
</dbReference>
<feature type="domain" description="Tail sheath protein C-terminal" evidence="2">
    <location>
        <begin position="85"/>
        <end position="187"/>
    </location>
</feature>
<dbReference type="Proteomes" id="UP000059847">
    <property type="component" value="Chromosome"/>
</dbReference>
<dbReference type="Pfam" id="PF17482">
    <property type="entry name" value="Phage_sheath_1C"/>
    <property type="match status" value="1"/>
</dbReference>
<evidence type="ECO:0000313" key="3">
    <source>
        <dbReference type="EMBL" id="ALF60319.1"/>
    </source>
</evidence>
<dbReference type="PANTHER" id="PTHR35861">
    <property type="match status" value="1"/>
</dbReference>